<dbReference type="SUPFAM" id="SSF140356">
    <property type="entry name" value="PPK N-terminal domain-like"/>
    <property type="match status" value="1"/>
</dbReference>
<evidence type="ECO:0000256" key="7">
    <source>
        <dbReference type="ARBA" id="ARBA00022842"/>
    </source>
</evidence>
<evidence type="ECO:0000256" key="2">
    <source>
        <dbReference type="ARBA" id="ARBA00022679"/>
    </source>
</evidence>
<organism evidence="14 15">
    <name type="scientific">Thermanaerovibrio acidaminovorans (strain ATCC 49978 / DSM 6589 / Su883)</name>
    <name type="common">Selenomonas acidaminovorans</name>
    <dbReference type="NCBI Taxonomy" id="525903"/>
    <lineage>
        <taxon>Bacteria</taxon>
        <taxon>Thermotogati</taxon>
        <taxon>Synergistota</taxon>
        <taxon>Synergistia</taxon>
        <taxon>Synergistales</taxon>
        <taxon>Synergistaceae</taxon>
        <taxon>Thermanaerovibrio</taxon>
    </lineage>
</organism>
<dbReference type="NCBIfam" id="TIGR03705">
    <property type="entry name" value="poly_P_kin"/>
    <property type="match status" value="1"/>
</dbReference>
<evidence type="ECO:0000256" key="9">
    <source>
        <dbReference type="RuleBase" id="RU003800"/>
    </source>
</evidence>
<dbReference type="SUPFAM" id="SSF143724">
    <property type="entry name" value="PHP14-like"/>
    <property type="match status" value="1"/>
</dbReference>
<reference evidence="14 15" key="1">
    <citation type="journal article" date="2009" name="Stand. Genomic Sci.">
        <title>Complete genome sequence of Thermanaerovibrio acidaminovorans type strain (Su883).</title>
        <authorList>
            <person name="Chovatia M."/>
            <person name="Sikorski J."/>
            <person name="Schroder M."/>
            <person name="Lapidus A."/>
            <person name="Nolan M."/>
            <person name="Tice H."/>
            <person name="Glavina Del Rio T."/>
            <person name="Copeland A."/>
            <person name="Cheng J.F."/>
            <person name="Lucas S."/>
            <person name="Chen F."/>
            <person name="Bruce D."/>
            <person name="Goodwin L."/>
            <person name="Pitluck S."/>
            <person name="Ivanova N."/>
            <person name="Mavromatis K."/>
            <person name="Ovchinnikova G."/>
            <person name="Pati A."/>
            <person name="Chen A."/>
            <person name="Palaniappan K."/>
            <person name="Land M."/>
            <person name="Hauser L."/>
            <person name="Chang Y.J."/>
            <person name="Jeffries C.D."/>
            <person name="Chain P."/>
            <person name="Saunders E."/>
            <person name="Detter J.C."/>
            <person name="Brettin T."/>
            <person name="Rohde M."/>
            <person name="Goker M."/>
            <person name="Spring S."/>
            <person name="Bristow J."/>
            <person name="Markowitz V."/>
            <person name="Hugenholtz P."/>
            <person name="Kyrpides N.C."/>
            <person name="Klenk H.P."/>
            <person name="Eisen J.A."/>
        </authorList>
    </citation>
    <scope>NUCLEOTIDE SEQUENCE [LARGE SCALE GENOMIC DNA]</scope>
    <source>
        <strain evidence="15">ATCC 49978 / DSM 6589 / Su883</strain>
    </source>
</reference>
<evidence type="ECO:0000259" key="11">
    <source>
        <dbReference type="Pfam" id="PF13089"/>
    </source>
</evidence>
<feature type="domain" description="Polyphosphate kinase N-terminal" evidence="11">
    <location>
        <begin position="21"/>
        <end position="126"/>
    </location>
</feature>
<feature type="domain" description="Polyphosphate kinase C-terminal" evidence="13">
    <location>
        <begin position="350"/>
        <end position="515"/>
    </location>
</feature>
<dbReference type="CDD" id="cd09165">
    <property type="entry name" value="PLDc_PaPPK1_C1_like"/>
    <property type="match status" value="1"/>
</dbReference>
<dbReference type="OrthoDB" id="9761456at2"/>
<sequence>MSKPKGRYPKQKGVAADPSCFINRELSWVAFNERVLHQALDRSWPLLERVKFLSIFYNNLDEFFMIRVSGLLRQLREGFVDLPPDRMTPTEQLIALRERIALSLERAQRCFQQDLLPELQREGITLVTPDSMSDKHRGYLRRFFELEVFPILTPLAFDAGHPFPHISNLSLNLAIILKDQKKGERFARLKVPDTFPRLIPVPADRDKILRKMGIPGDGRCFMWFEDLIRMNLDSLFPGYRVEDSYLFRITRDADIEIEEDEADDLLESIQEEVDRREFGSVVRLEVEDRTPKRIRNILAENLEISPHQVYAMSPPLGLSCLSELCRVRRPDLKDRPFQPFVPKDLSQGTDIFRTVRSRDVLLFHPYDSFSPLVEFLRQASQDPSVLAIKQTLYRVGPKSPIVEALLEARQQDKQVSVLVELKARFDEENNIEWAKRLESAGVHVVYGVPGLKTHAKICLVVRREKGGIVRYVHMGTGNYNAATASIYSDLGLITCDPEIGADASEFFNLLTGYSKQDSFRKLIAAPAAMRRRIMEMIAREVENHRRGLGGAMIIKVNALVDRECIEALYAASAQGVPVFLIVRGICCLKPRLEGLSRRIWVTSIVGRFLEHSRVFAFYNGGNPEIYLGSADLMPRNLDRRVEIMFPLEDRKLKEAVIRYLLLPQMLDDRRSFRLNPDGTYTPPSGGFDSQEWLLSVRGAWH</sequence>
<feature type="domain" description="Polyphosphate kinase C-terminal" evidence="12">
    <location>
        <begin position="522"/>
        <end position="681"/>
    </location>
</feature>
<dbReference type="NCBIfam" id="NF003917">
    <property type="entry name" value="PRK05443.1-1"/>
    <property type="match status" value="1"/>
</dbReference>
<dbReference type="AlphaFoldDB" id="D1B706"/>
<keyword evidence="2 8" id="KW-0808">Transferase</keyword>
<evidence type="ECO:0000256" key="1">
    <source>
        <dbReference type="ARBA" id="ARBA00022553"/>
    </source>
</evidence>
<comment type="catalytic activity">
    <reaction evidence="8 9">
        <text>[phosphate](n) + ATP = [phosphate](n+1) + ADP</text>
        <dbReference type="Rhea" id="RHEA:19573"/>
        <dbReference type="Rhea" id="RHEA-COMP:9859"/>
        <dbReference type="Rhea" id="RHEA-COMP:14280"/>
        <dbReference type="ChEBI" id="CHEBI:16838"/>
        <dbReference type="ChEBI" id="CHEBI:30616"/>
        <dbReference type="ChEBI" id="CHEBI:456216"/>
        <dbReference type="EC" id="2.7.4.1"/>
    </reaction>
</comment>
<name>D1B706_THEAS</name>
<keyword evidence="3 8" id="KW-0479">Metal-binding</keyword>
<feature type="binding site" evidence="8">
    <location>
        <position position="424"/>
    </location>
    <ligand>
        <name>Mg(2+)</name>
        <dbReference type="ChEBI" id="CHEBI:18420"/>
    </ligand>
</feature>
<dbReference type="InterPro" id="IPR036832">
    <property type="entry name" value="PPK_N_dom_sf"/>
</dbReference>
<dbReference type="GO" id="GO:0009358">
    <property type="term" value="C:polyphosphate kinase complex"/>
    <property type="evidence" value="ECO:0007669"/>
    <property type="project" value="InterPro"/>
</dbReference>
<dbReference type="InterPro" id="IPR041108">
    <property type="entry name" value="PP_kinase_C_1"/>
</dbReference>
<dbReference type="Gene3D" id="3.30.870.10">
    <property type="entry name" value="Endonuclease Chain A"/>
    <property type="match status" value="2"/>
</dbReference>
<comment type="function">
    <text evidence="8 9">Catalyzes the reversible transfer of the terminal phosphate of ATP to form a long-chain polyphosphate (polyP).</text>
</comment>
<dbReference type="InterPro" id="IPR024953">
    <property type="entry name" value="PP_kinase_middle"/>
</dbReference>
<dbReference type="PATRIC" id="fig|525903.6.peg.1572"/>
<keyword evidence="15" id="KW-1185">Reference proteome</keyword>
<feature type="binding site" evidence="8">
    <location>
        <position position="583"/>
    </location>
    <ligand>
        <name>ATP</name>
        <dbReference type="ChEBI" id="CHEBI:30616"/>
    </ligand>
</feature>
<dbReference type="Pfam" id="PF17941">
    <property type="entry name" value="PP_kinase_C_1"/>
    <property type="match status" value="1"/>
</dbReference>
<dbReference type="eggNOG" id="COG0855">
    <property type="taxonomic scope" value="Bacteria"/>
</dbReference>
<comment type="cofactor">
    <cofactor evidence="8">
        <name>Mg(2+)</name>
        <dbReference type="ChEBI" id="CHEBI:18420"/>
    </cofactor>
</comment>
<feature type="binding site" evidence="8">
    <location>
        <position position="611"/>
    </location>
    <ligand>
        <name>ATP</name>
        <dbReference type="ChEBI" id="CHEBI:30616"/>
    </ligand>
</feature>
<dbReference type="EC" id="2.7.4.1" evidence="8 9"/>
<dbReference type="GO" id="GO:0008976">
    <property type="term" value="F:polyphosphate kinase activity"/>
    <property type="evidence" value="ECO:0007669"/>
    <property type="project" value="UniProtKB-UniRule"/>
</dbReference>
<dbReference type="Proteomes" id="UP000002030">
    <property type="component" value="Chromosome"/>
</dbReference>
<dbReference type="GO" id="GO:0046872">
    <property type="term" value="F:metal ion binding"/>
    <property type="evidence" value="ECO:0007669"/>
    <property type="project" value="UniProtKB-KW"/>
</dbReference>
<dbReference type="InterPro" id="IPR036830">
    <property type="entry name" value="PP_kinase_middle_dom_sf"/>
</dbReference>
<evidence type="ECO:0000259" key="13">
    <source>
        <dbReference type="Pfam" id="PF17941"/>
    </source>
</evidence>
<dbReference type="PANTHER" id="PTHR30218">
    <property type="entry name" value="POLYPHOSPHATE KINASE"/>
    <property type="match status" value="1"/>
</dbReference>
<dbReference type="SUPFAM" id="SSF56024">
    <property type="entry name" value="Phospholipase D/nuclease"/>
    <property type="match status" value="2"/>
</dbReference>
<feature type="binding site" evidence="8">
    <location>
        <position position="487"/>
    </location>
    <ligand>
        <name>ATP</name>
        <dbReference type="ChEBI" id="CHEBI:30616"/>
    </ligand>
</feature>
<proteinExistence type="inferred from homology"/>
<evidence type="ECO:0000256" key="4">
    <source>
        <dbReference type="ARBA" id="ARBA00022741"/>
    </source>
</evidence>
<evidence type="ECO:0000259" key="12">
    <source>
        <dbReference type="Pfam" id="PF13090"/>
    </source>
</evidence>
<evidence type="ECO:0000259" key="10">
    <source>
        <dbReference type="Pfam" id="PF02503"/>
    </source>
</evidence>
<dbReference type="Pfam" id="PF02503">
    <property type="entry name" value="PP_kinase"/>
    <property type="match status" value="1"/>
</dbReference>
<dbReference type="Gene3D" id="1.20.58.310">
    <property type="entry name" value="Polyphosphate kinase N-terminal domain"/>
    <property type="match status" value="1"/>
</dbReference>
<dbReference type="HOGENOM" id="CLU_009678_5_0_0"/>
<dbReference type="InterPro" id="IPR025198">
    <property type="entry name" value="PPK_N_dom"/>
</dbReference>
<dbReference type="EnsemblBacteria" id="ACZ19797">
    <property type="protein sequence ID" value="ACZ19797"/>
    <property type="gene ID" value="Taci_1576"/>
</dbReference>
<keyword evidence="7 8" id="KW-0460">Magnesium</keyword>
<dbReference type="Gene3D" id="3.30.1840.10">
    <property type="entry name" value="Polyphosphate kinase middle domain"/>
    <property type="match status" value="1"/>
</dbReference>
<evidence type="ECO:0000256" key="3">
    <source>
        <dbReference type="ARBA" id="ARBA00022723"/>
    </source>
</evidence>
<dbReference type="NCBIfam" id="NF003921">
    <property type="entry name" value="PRK05443.2-2"/>
    <property type="match status" value="1"/>
</dbReference>
<dbReference type="RefSeq" id="WP_012870306.1">
    <property type="nucleotide sequence ID" value="NC_013522.1"/>
</dbReference>
<evidence type="ECO:0000313" key="15">
    <source>
        <dbReference type="Proteomes" id="UP000002030"/>
    </source>
</evidence>
<evidence type="ECO:0000256" key="5">
    <source>
        <dbReference type="ARBA" id="ARBA00022777"/>
    </source>
</evidence>
<dbReference type="CDD" id="cd09168">
    <property type="entry name" value="PLDc_PaPPK1_C2_like"/>
    <property type="match status" value="1"/>
</dbReference>
<evidence type="ECO:0000256" key="8">
    <source>
        <dbReference type="HAMAP-Rule" id="MF_00347"/>
    </source>
</evidence>
<feature type="binding site" evidence="8">
    <location>
        <position position="394"/>
    </location>
    <ligand>
        <name>Mg(2+)</name>
        <dbReference type="ChEBI" id="CHEBI:18420"/>
    </ligand>
</feature>
<comment type="similarity">
    <text evidence="8 9">Belongs to the polyphosphate kinase 1 (PPK1) family.</text>
</comment>
<dbReference type="STRING" id="525903.Taci_1576"/>
<keyword evidence="1 8" id="KW-0597">Phosphoprotein</keyword>
<dbReference type="InterPro" id="IPR003414">
    <property type="entry name" value="PP_kinase"/>
</dbReference>
<keyword evidence="4 8" id="KW-0547">Nucleotide-binding</keyword>
<dbReference type="GO" id="GO:0006799">
    <property type="term" value="P:polyphosphate biosynthetic process"/>
    <property type="evidence" value="ECO:0007669"/>
    <property type="project" value="UniProtKB-UniRule"/>
</dbReference>
<gene>
    <name evidence="8" type="primary">ppk</name>
    <name evidence="14" type="ordered locus">Taci_1576</name>
</gene>
<dbReference type="EMBL" id="CP001818">
    <property type="protein sequence ID" value="ACZ19797.1"/>
    <property type="molecule type" value="Genomic_DNA"/>
</dbReference>
<dbReference type="KEGG" id="tai:Taci_1576"/>
<dbReference type="FunFam" id="3.30.870.10:FF:000001">
    <property type="entry name" value="Polyphosphate kinase"/>
    <property type="match status" value="1"/>
</dbReference>
<protein>
    <recommendedName>
        <fullName evidence="8 9">Polyphosphate kinase</fullName>
        <ecNumber evidence="8 9">2.7.4.1</ecNumber>
    </recommendedName>
    <alternativeName>
        <fullName evidence="8">ATP-polyphosphate phosphotransferase</fullName>
    </alternativeName>
    <alternativeName>
        <fullName evidence="8">Polyphosphoric acid kinase</fullName>
    </alternativeName>
</protein>
<dbReference type="InterPro" id="IPR025200">
    <property type="entry name" value="PPK_C_dom2"/>
</dbReference>
<feature type="domain" description="Polyphosphate kinase middle" evidence="10">
    <location>
        <begin position="136"/>
        <end position="324"/>
    </location>
</feature>
<evidence type="ECO:0000313" key="14">
    <source>
        <dbReference type="EMBL" id="ACZ19797.1"/>
    </source>
</evidence>
<dbReference type="PANTHER" id="PTHR30218:SF0">
    <property type="entry name" value="POLYPHOSPHATE KINASE"/>
    <property type="match status" value="1"/>
</dbReference>
<comment type="PTM">
    <text evidence="8 9">An intermediate of this reaction is the autophosphorylated ppk in which a phosphate is covalently linked to a histidine residue through a N-P bond.</text>
</comment>
<dbReference type="PIRSF" id="PIRSF015589">
    <property type="entry name" value="PP_kinase"/>
    <property type="match status" value="1"/>
</dbReference>
<keyword evidence="6 8" id="KW-0067">ATP-binding</keyword>
<feature type="active site" description="Phosphohistidine intermediate" evidence="8">
    <location>
        <position position="454"/>
    </location>
</feature>
<evidence type="ECO:0000256" key="6">
    <source>
        <dbReference type="ARBA" id="ARBA00022840"/>
    </source>
</evidence>
<dbReference type="Pfam" id="PF13090">
    <property type="entry name" value="PP_kinase_C"/>
    <property type="match status" value="1"/>
</dbReference>
<dbReference type="NCBIfam" id="NF003918">
    <property type="entry name" value="PRK05443.1-2"/>
    <property type="match status" value="1"/>
</dbReference>
<dbReference type="GO" id="GO:0005524">
    <property type="term" value="F:ATP binding"/>
    <property type="evidence" value="ECO:0007669"/>
    <property type="project" value="UniProtKB-KW"/>
</dbReference>
<dbReference type="Pfam" id="PF13089">
    <property type="entry name" value="PP_kinase_N"/>
    <property type="match status" value="1"/>
</dbReference>
<keyword evidence="5 8" id="KW-0418">Kinase</keyword>
<accession>D1B706</accession>
<dbReference type="HAMAP" id="MF_00347">
    <property type="entry name" value="Polyphosphate_kinase"/>
    <property type="match status" value="1"/>
</dbReference>
<feature type="binding site" evidence="8">
    <location>
        <position position="59"/>
    </location>
    <ligand>
        <name>ATP</name>
        <dbReference type="ChEBI" id="CHEBI:30616"/>
    </ligand>
</feature>